<protein>
    <submittedName>
        <fullName evidence="1">Uncharacterized protein</fullName>
    </submittedName>
</protein>
<proteinExistence type="predicted"/>
<reference evidence="1" key="1">
    <citation type="submission" date="2018-05" db="EMBL/GenBank/DDBJ databases">
        <authorList>
            <person name="Lanie J.A."/>
            <person name="Ng W.-L."/>
            <person name="Kazmierczak K.M."/>
            <person name="Andrzejewski T.M."/>
            <person name="Davidsen T.M."/>
            <person name="Wayne K.J."/>
            <person name="Tettelin H."/>
            <person name="Glass J.I."/>
            <person name="Rusch D."/>
            <person name="Podicherti R."/>
            <person name="Tsui H.-C.T."/>
            <person name="Winkler M.E."/>
        </authorList>
    </citation>
    <scope>NUCLEOTIDE SEQUENCE</scope>
</reference>
<organism evidence="1">
    <name type="scientific">marine metagenome</name>
    <dbReference type="NCBI Taxonomy" id="408172"/>
    <lineage>
        <taxon>unclassified sequences</taxon>
        <taxon>metagenomes</taxon>
        <taxon>ecological metagenomes</taxon>
    </lineage>
</organism>
<name>A0A382LAD8_9ZZZZ</name>
<dbReference type="AlphaFoldDB" id="A0A382LAD8"/>
<gene>
    <name evidence="1" type="ORF">METZ01_LOCUS285857</name>
</gene>
<feature type="non-terminal residue" evidence="1">
    <location>
        <position position="222"/>
    </location>
</feature>
<accession>A0A382LAD8</accession>
<sequence>MKNIVNPIPSTIDELKQNTRSFTTKSEQIEYLAEIKYVFQRAMSQDKNKDTDNYSSDIKKIIKYAEKQINNLGGKPEKWIEYPIVTNITDYNEIKRSMKEEGRLNEWVEWMLSNVEPSEKEHIGIKEIPVWIYNDSVIRQAILDCIEQDKEYYELLCNALHLDDEFVEHLKRQLKKEDVTVSRGVSTVKYFPEKRFHELVLRTLKEEGTEWNTVKRKLNHHT</sequence>
<evidence type="ECO:0000313" key="1">
    <source>
        <dbReference type="EMBL" id="SVC33003.1"/>
    </source>
</evidence>
<dbReference type="EMBL" id="UINC01085448">
    <property type="protein sequence ID" value="SVC33003.1"/>
    <property type="molecule type" value="Genomic_DNA"/>
</dbReference>